<proteinExistence type="predicted"/>
<evidence type="ECO:0000313" key="3">
    <source>
        <dbReference type="Proteomes" id="UP001062165"/>
    </source>
</evidence>
<feature type="chain" id="PRO_5046800875" evidence="1">
    <location>
        <begin position="23"/>
        <end position="804"/>
    </location>
</feature>
<accession>A0ABY6D127</accession>
<name>A0ABY6D127_9BACT</name>
<feature type="signal peptide" evidence="1">
    <location>
        <begin position="1"/>
        <end position="22"/>
    </location>
</feature>
<keyword evidence="1" id="KW-0732">Signal</keyword>
<evidence type="ECO:0000256" key="1">
    <source>
        <dbReference type="SAM" id="SignalP"/>
    </source>
</evidence>
<reference evidence="2" key="1">
    <citation type="submission" date="2022-10" db="EMBL/GenBank/DDBJ databases">
        <title>Comparative genomics and taxonomic characterization of three novel marine species of genus Reichenbachiella exhibiting antioxidant and polysaccharide degradation activities.</title>
        <authorList>
            <person name="Muhammad N."/>
            <person name="Lee Y.-J."/>
            <person name="Ko J."/>
            <person name="Kim S.-G."/>
        </authorList>
    </citation>
    <scope>NUCLEOTIDE SEQUENCE</scope>
    <source>
        <strain evidence="2">Wsw4-B4</strain>
    </source>
</reference>
<dbReference type="Proteomes" id="UP001062165">
    <property type="component" value="Chromosome"/>
</dbReference>
<evidence type="ECO:0000313" key="2">
    <source>
        <dbReference type="EMBL" id="UXX79851.1"/>
    </source>
</evidence>
<dbReference type="EMBL" id="CP106735">
    <property type="protein sequence ID" value="UXX79851.1"/>
    <property type="molecule type" value="Genomic_DNA"/>
</dbReference>
<sequence length="804" mass="90407">MKKGRYLMVCAFALLVSGLAKAQLPTELWEGTKDYTFMYYPSPLFESSEFHLETNNHFAAFDFKKLRLTQFQTRTNSESHLTAASSYIAPFPAQDLIKFYVEYKGKRYDVIMGPSDLRNCELIESGKYYQRRYITDIKLPMEAPLMKLALEVSSWPDRLAFKLESVGFDEEEAVLGIEFLPNQADQTYVSTQKSLQALDTKSNLIWEARTVGDLKWKKSLQVQGSNKEASLVIQTANFTSKKHWSIEAKDAKLSKKLEVFSDELTGATHVEMISDADIEGIETVTFKIKNEGNESQLAQLVFSKKTQVRGLPGISMIIRDKAGNPTGLPVQISKNWHQSERKFSGPWVRGYTQLQIPAHSELELELVVVKAFWGTLPAASHAQLSLVGWEKGGRGNKQLWEESAIGAFGENICYEPDGGQASSMITDVRPLMIASQNPEIARPVKWSWTPNVGGADFMRIFSKDGKRQAMRAIKTVHLRNCPNLTEVIYSGQTPDGAGDYQLTSQIFRTDDYLRGVYKVKFQVKDTLKFDKLVVMQLGTDTYSYSKEKQFAIGNENGLVEEWEATWGNGTYAKSGVKLEGNIPWVSMHQAVNTSPKEWAAWANKGLIVRSWDAKAKGEKVAPHFSEYASTSRGVQGSLTELALSQEVDVLYPGDYIEATLVIVILPQEANSYYGPNEAFSKFLQGDGNADTWRPVFREAVQNQVKVTVDQGKVSRQYPLVIEVENGSTASIDLKSGLAYVPITFSGLKDYRTADIVVNGKKIEDIVSEQEKYGKDYYQVDYRPESKTWEITYSVPVDKLTNSHE</sequence>
<keyword evidence="3" id="KW-1185">Reference proteome</keyword>
<organism evidence="2 3">
    <name type="scientific">Reichenbachiella carrageenanivorans</name>
    <dbReference type="NCBI Taxonomy" id="2979869"/>
    <lineage>
        <taxon>Bacteria</taxon>
        <taxon>Pseudomonadati</taxon>
        <taxon>Bacteroidota</taxon>
        <taxon>Cytophagia</taxon>
        <taxon>Cytophagales</taxon>
        <taxon>Reichenbachiellaceae</taxon>
        <taxon>Reichenbachiella</taxon>
    </lineage>
</organism>
<gene>
    <name evidence="2" type="ORF">N7E81_01865</name>
</gene>
<protein>
    <submittedName>
        <fullName evidence="2">Uncharacterized protein</fullName>
    </submittedName>
</protein>
<dbReference type="RefSeq" id="WP_263051582.1">
    <property type="nucleotide sequence ID" value="NZ_CP106735.1"/>
</dbReference>